<protein>
    <recommendedName>
        <fullName evidence="4">Crinkler effector protein N-terminal domain-containing protein</fullName>
    </recommendedName>
</protein>
<keyword evidence="3" id="KW-0964">Secreted</keyword>
<proteinExistence type="predicted"/>
<dbReference type="Pfam" id="PF20147">
    <property type="entry name" value="Crinkler"/>
    <property type="match status" value="1"/>
</dbReference>
<accession>A0A8H3M2C8</accession>
<dbReference type="OrthoDB" id="2414517at2759"/>
<gene>
    <name evidence="5" type="ORF">RCL2_002404800</name>
</gene>
<evidence type="ECO:0000313" key="5">
    <source>
        <dbReference type="EMBL" id="GES97457.1"/>
    </source>
</evidence>
<organism evidence="5 6">
    <name type="scientific">Rhizophagus clarus</name>
    <dbReference type="NCBI Taxonomy" id="94130"/>
    <lineage>
        <taxon>Eukaryota</taxon>
        <taxon>Fungi</taxon>
        <taxon>Fungi incertae sedis</taxon>
        <taxon>Mucoromycota</taxon>
        <taxon>Glomeromycotina</taxon>
        <taxon>Glomeromycetes</taxon>
        <taxon>Glomerales</taxon>
        <taxon>Glomeraceae</taxon>
        <taxon>Rhizophagus</taxon>
    </lineage>
</organism>
<comment type="subcellular location">
    <subcellularLocation>
        <location evidence="1">Host cell</location>
    </subcellularLocation>
    <subcellularLocation>
        <location evidence="2">Secreted</location>
    </subcellularLocation>
</comment>
<dbReference type="GO" id="GO:0043657">
    <property type="term" value="C:host cell"/>
    <property type="evidence" value="ECO:0007669"/>
    <property type="project" value="UniProtKB-SubCell"/>
</dbReference>
<evidence type="ECO:0000259" key="4">
    <source>
        <dbReference type="Pfam" id="PF20147"/>
    </source>
</evidence>
<name>A0A8H3M2C8_9GLOM</name>
<evidence type="ECO:0000313" key="6">
    <source>
        <dbReference type="Proteomes" id="UP000615446"/>
    </source>
</evidence>
<evidence type="ECO:0000256" key="2">
    <source>
        <dbReference type="ARBA" id="ARBA00004613"/>
    </source>
</evidence>
<comment type="caution">
    <text evidence="5">The sequence shown here is derived from an EMBL/GenBank/DDBJ whole genome shotgun (WGS) entry which is preliminary data.</text>
</comment>
<dbReference type="EMBL" id="BLAL01000259">
    <property type="protein sequence ID" value="GES97457.1"/>
    <property type="molecule type" value="Genomic_DNA"/>
</dbReference>
<dbReference type="InterPro" id="IPR045379">
    <property type="entry name" value="Crinkler_N"/>
</dbReference>
<dbReference type="AlphaFoldDB" id="A0A8H3M2C8"/>
<feature type="domain" description="Crinkler effector protein N-terminal" evidence="4">
    <location>
        <begin position="147"/>
        <end position="243"/>
    </location>
</feature>
<evidence type="ECO:0000256" key="3">
    <source>
        <dbReference type="ARBA" id="ARBA00022525"/>
    </source>
</evidence>
<dbReference type="Proteomes" id="UP000615446">
    <property type="component" value="Unassembled WGS sequence"/>
</dbReference>
<sequence>MDTSKHGMNTSKYPGYDALITYINKHEAWSWSYHGFFELCRNVIINSPPFLDNWDQINGIWSNRFLKAVKHYDQNISVDMEKKTTIENSEQRLKSYWKEVINEQRKNSIITQEQTNKNFELLSRKRKVKQEKENLESLPSKRSRSNITLNCLVQGNLFKNAFPVDINKQQLIGHLKEVIKAKKTPDFDNISADKLILWKVNNQDGHNDELINFTFQNCDELLPMKKISTYFKKPAGEHIHIIISLPEFTETNQEQKLINQIAELQRLLNVSIYEFDIIVNPKRTKSFRWVANIKQATLKDLKKSIFAIYQTPELENDGAIITVTCNGEKYSPQNDLEFQNILQLFVSRNDFRFTVFVETSLSFSLWTFPKMCQFYKLGKDNDPSLSVFPPFNCECMELDDEKSQSIIKHLVTDLNFQFKAIPIGNEASKSQYVCAYLVAIANIFGNKFKVCPEKNISGPNGHGPVDFALVLIQTSKVFSITEVKDKDFQQECSLNDEGELKFKLSKPVVVVYGDKDMEGRVKTVIGNIAWLIEKIYELEELS</sequence>
<dbReference type="GO" id="GO:0005576">
    <property type="term" value="C:extracellular region"/>
    <property type="evidence" value="ECO:0007669"/>
    <property type="project" value="UniProtKB-SubCell"/>
</dbReference>
<reference evidence="5" key="1">
    <citation type="submission" date="2019-10" db="EMBL/GenBank/DDBJ databases">
        <title>Conservation and host-specific expression of non-tandemly repeated heterogenous ribosome RNA gene in arbuscular mycorrhizal fungi.</title>
        <authorList>
            <person name="Maeda T."/>
            <person name="Kobayashi Y."/>
            <person name="Nakagawa T."/>
            <person name="Ezawa T."/>
            <person name="Yamaguchi K."/>
            <person name="Bino T."/>
            <person name="Nishimoto Y."/>
            <person name="Shigenobu S."/>
            <person name="Kawaguchi M."/>
        </authorList>
    </citation>
    <scope>NUCLEOTIDE SEQUENCE</scope>
    <source>
        <strain evidence="5">HR1</strain>
    </source>
</reference>
<evidence type="ECO:0000256" key="1">
    <source>
        <dbReference type="ARBA" id="ARBA00004340"/>
    </source>
</evidence>